<keyword evidence="7" id="KW-0255">Endonuclease</keyword>
<evidence type="ECO:0000256" key="1">
    <source>
        <dbReference type="ARBA" id="ARBA00000245"/>
    </source>
</evidence>
<keyword evidence="11" id="KW-0732">Signal</keyword>
<organism evidence="12 13">
    <name type="scientific">Brassica napus</name>
    <name type="common">Rape</name>
    <dbReference type="NCBI Taxonomy" id="3708"/>
    <lineage>
        <taxon>Eukaryota</taxon>
        <taxon>Viridiplantae</taxon>
        <taxon>Streptophyta</taxon>
        <taxon>Embryophyta</taxon>
        <taxon>Tracheophyta</taxon>
        <taxon>Spermatophyta</taxon>
        <taxon>Magnoliopsida</taxon>
        <taxon>eudicotyledons</taxon>
        <taxon>Gunneridae</taxon>
        <taxon>Pentapetalae</taxon>
        <taxon>rosids</taxon>
        <taxon>malvids</taxon>
        <taxon>Brassicales</taxon>
        <taxon>Brassicaceae</taxon>
        <taxon>Brassiceae</taxon>
        <taxon>Brassica</taxon>
    </lineage>
</organism>
<dbReference type="PANTHER" id="PTHR33146:SF25">
    <property type="entry name" value="ASPERGILLUS NUCLEASE S1"/>
    <property type="match status" value="1"/>
</dbReference>
<keyword evidence="10" id="KW-0325">Glycoprotein</keyword>
<comment type="caution">
    <text evidence="12">The sequence shown here is derived from an EMBL/GenBank/DDBJ whole genome shotgun (WGS) entry which is preliminary data.</text>
</comment>
<evidence type="ECO:0000256" key="9">
    <source>
        <dbReference type="ARBA" id="ARBA00023157"/>
    </source>
</evidence>
<evidence type="ECO:0000256" key="7">
    <source>
        <dbReference type="ARBA" id="ARBA00022759"/>
    </source>
</evidence>
<evidence type="ECO:0000256" key="10">
    <source>
        <dbReference type="ARBA" id="ARBA00023180"/>
    </source>
</evidence>
<dbReference type="Proteomes" id="UP000824890">
    <property type="component" value="Unassembled WGS sequence"/>
</dbReference>
<evidence type="ECO:0000256" key="8">
    <source>
        <dbReference type="ARBA" id="ARBA00022801"/>
    </source>
</evidence>
<proteinExistence type="inferred from homology"/>
<sequence>MWVASLLLLTHLLHGALCWGDDGHYAVCKIAQGYFEEETVVAVKKFLPAYADGELAAVAHGLMKSNASLSGNGLQLCILLIHLMTNATMTILVGDCPNDWCVTGAIFNYTNQLMSASKTRRVLSTVNNLTEALMFLSHYMGDIHQPLHEGFLGDLGGNKVKVNWYNQETNLHRVWDDMIIESALEKYFSSLSVMIHALQDKLKISSESIDLACKYAYRNATAGTTLGDGFIVENVGGKYTPPYTSRPWSSGWGVDGHYAVCKIAQSYFEQKTLVAVKKILPAYANGELAAVCSWPDEIKRRPEWSWTYALHFVNTPDNECNYEYSRDCHNDKCVTGAIFNYTSQLMFQFHYNLTEALMFVSHFMGDIHQPLHEGFVGDQGGNKIKLNWYEQETNLHRVSVWDNKIIESAQEKYYNSSLSVMIHSLQHKLKYAWSNDVPSWDSCPPHETACPNPYASESIDLACKYAYKDAAPGTTLGDDYFLSRLPIVEKRIAQGGIRLAATLNRIFSPKPSLAAA</sequence>
<dbReference type="EMBL" id="JAGKQM010000222">
    <property type="protein sequence ID" value="KAH0854886.1"/>
    <property type="molecule type" value="Genomic_DNA"/>
</dbReference>
<name>A0ABQ7XG70_BRANA</name>
<gene>
    <name evidence="12" type="ORF">HID58_031350</name>
</gene>
<feature type="signal peptide" evidence="11">
    <location>
        <begin position="1"/>
        <end position="18"/>
    </location>
</feature>
<evidence type="ECO:0000256" key="6">
    <source>
        <dbReference type="ARBA" id="ARBA00022723"/>
    </source>
</evidence>
<dbReference type="InterPro" id="IPR008947">
    <property type="entry name" value="PLipase_C/P1_nuclease_dom_sf"/>
</dbReference>
<feature type="chain" id="PRO_5045597819" description="Aspergillus nuclease S1" evidence="11">
    <location>
        <begin position="19"/>
        <end position="516"/>
    </location>
</feature>
<evidence type="ECO:0000256" key="3">
    <source>
        <dbReference type="ARBA" id="ARBA00011245"/>
    </source>
</evidence>
<evidence type="ECO:0000256" key="11">
    <source>
        <dbReference type="SAM" id="SignalP"/>
    </source>
</evidence>
<keyword evidence="13" id="KW-1185">Reference proteome</keyword>
<dbReference type="InterPro" id="IPR003154">
    <property type="entry name" value="S1/P1nuclease"/>
</dbReference>
<keyword evidence="6" id="KW-0479">Metal-binding</keyword>
<keyword evidence="5" id="KW-0540">Nuclease</keyword>
<evidence type="ECO:0000313" key="12">
    <source>
        <dbReference type="EMBL" id="KAH0854886.1"/>
    </source>
</evidence>
<evidence type="ECO:0000256" key="4">
    <source>
        <dbReference type="ARBA" id="ARBA00012562"/>
    </source>
</evidence>
<dbReference type="PANTHER" id="PTHR33146">
    <property type="entry name" value="ENDONUCLEASE 4"/>
    <property type="match status" value="1"/>
</dbReference>
<dbReference type="SUPFAM" id="SSF48537">
    <property type="entry name" value="Phospholipase C/P1 nuclease"/>
    <property type="match status" value="2"/>
</dbReference>
<evidence type="ECO:0000256" key="2">
    <source>
        <dbReference type="ARBA" id="ARBA00009547"/>
    </source>
</evidence>
<reference evidence="12 13" key="1">
    <citation type="submission" date="2021-05" db="EMBL/GenBank/DDBJ databases">
        <title>Genome Assembly of Synthetic Allotetraploid Brassica napus Reveals Homoeologous Exchanges between Subgenomes.</title>
        <authorList>
            <person name="Davis J.T."/>
        </authorList>
    </citation>
    <scope>NUCLEOTIDE SEQUENCE [LARGE SCALE GENOMIC DNA]</scope>
    <source>
        <strain evidence="13">cv. Da-Ae</strain>
        <tissue evidence="12">Seedling</tissue>
    </source>
</reference>
<evidence type="ECO:0000313" key="13">
    <source>
        <dbReference type="Proteomes" id="UP000824890"/>
    </source>
</evidence>
<protein>
    <recommendedName>
        <fullName evidence="4">Aspergillus nuclease S1</fullName>
        <ecNumber evidence="4">3.1.30.1</ecNumber>
    </recommendedName>
</protein>
<dbReference type="Pfam" id="PF02265">
    <property type="entry name" value="S1-P1_nuclease"/>
    <property type="match status" value="2"/>
</dbReference>
<keyword evidence="8" id="KW-0378">Hydrolase</keyword>
<dbReference type="Gene3D" id="1.10.575.10">
    <property type="entry name" value="P1 Nuclease"/>
    <property type="match status" value="2"/>
</dbReference>
<dbReference type="EC" id="3.1.30.1" evidence="4"/>
<comment type="similarity">
    <text evidence="2">Belongs to the nuclease type I family.</text>
</comment>
<keyword evidence="9" id="KW-1015">Disulfide bond</keyword>
<dbReference type="CDD" id="cd11010">
    <property type="entry name" value="S1-P1_nuclease"/>
    <property type="match status" value="2"/>
</dbReference>
<evidence type="ECO:0000256" key="5">
    <source>
        <dbReference type="ARBA" id="ARBA00022722"/>
    </source>
</evidence>
<comment type="catalytic activity">
    <reaction evidence="1">
        <text>Endonucleolytic cleavage to 5'-phosphomononucleotide and 5'-phosphooligonucleotide end-products.</text>
        <dbReference type="EC" id="3.1.30.1"/>
    </reaction>
</comment>
<accession>A0ABQ7XG70</accession>
<comment type="subunit">
    <text evidence="3">Monomer.</text>
</comment>